<reference evidence="6" key="2">
    <citation type="submission" date="2018-03" db="EMBL/GenBank/DDBJ databases">
        <authorList>
            <person name="Derbyshire K."/>
            <person name="Gray T.A."/>
            <person name="Champion M."/>
        </authorList>
    </citation>
    <scope>NUCLEOTIDE SEQUENCE [LARGE SCALE GENOMIC DNA]</scope>
    <source>
        <strain evidence="6">MKD8</strain>
    </source>
</reference>
<name>A0A2U9PKD5_MYCSE</name>
<sequence length="229" mass="24716">MKPFLSSDDLDMSPVFRTGRPVRFATGAKIADIDDLMKHSLLITSGVIRISILTDSGRERLLFYGPAGSLIGDHITFGDHSDVPQGIQVHAISVVEALKMSHHDLRMACAAQPEVLMRLLSWAYGKIGTLIDQLEAATFRDTAAQVAALLEAFHMESRRVGPGGCNGLLDLTHQAIASATGRTRVSVTQALNRMQLAGIIALRRGHIDVLDEGRLAQIATEGIGSQKLL</sequence>
<keyword evidence="2" id="KW-0238">DNA-binding</keyword>
<evidence type="ECO:0000259" key="4">
    <source>
        <dbReference type="PROSITE" id="PS51063"/>
    </source>
</evidence>
<feature type="domain" description="HTH crp-type" evidence="4">
    <location>
        <begin position="146"/>
        <end position="213"/>
    </location>
</feature>
<dbReference type="GO" id="GO:0003677">
    <property type="term" value="F:DNA binding"/>
    <property type="evidence" value="ECO:0007669"/>
    <property type="project" value="UniProtKB-KW"/>
</dbReference>
<dbReference type="SMART" id="SM00419">
    <property type="entry name" value="HTH_CRP"/>
    <property type="match status" value="1"/>
</dbReference>
<dbReference type="InterPro" id="IPR012318">
    <property type="entry name" value="HTH_CRP"/>
</dbReference>
<dbReference type="InterPro" id="IPR018490">
    <property type="entry name" value="cNMP-bd_dom_sf"/>
</dbReference>
<dbReference type="CDD" id="cd00038">
    <property type="entry name" value="CAP_ED"/>
    <property type="match status" value="1"/>
</dbReference>
<dbReference type="GO" id="GO:0006355">
    <property type="term" value="P:regulation of DNA-templated transcription"/>
    <property type="evidence" value="ECO:0007669"/>
    <property type="project" value="InterPro"/>
</dbReference>
<dbReference type="Proteomes" id="UP000011200">
    <property type="component" value="Chromosome"/>
</dbReference>
<dbReference type="InterPro" id="IPR036390">
    <property type="entry name" value="WH_DNA-bd_sf"/>
</dbReference>
<dbReference type="AlphaFoldDB" id="A0A2U9PKD5"/>
<dbReference type="SUPFAM" id="SSF46785">
    <property type="entry name" value="Winged helix' DNA-binding domain"/>
    <property type="match status" value="1"/>
</dbReference>
<dbReference type="SUPFAM" id="SSF51206">
    <property type="entry name" value="cAMP-binding domain-like"/>
    <property type="match status" value="1"/>
</dbReference>
<dbReference type="EMBL" id="CP027541">
    <property type="protein sequence ID" value="AWT52187.1"/>
    <property type="molecule type" value="Genomic_DNA"/>
</dbReference>
<keyword evidence="1" id="KW-0805">Transcription regulation</keyword>
<dbReference type="RefSeq" id="WP_003892574.1">
    <property type="nucleotide sequence ID" value="NZ_CP027541.1"/>
</dbReference>
<dbReference type="Pfam" id="PF13545">
    <property type="entry name" value="HTH_Crp_2"/>
    <property type="match status" value="1"/>
</dbReference>
<keyword evidence="3" id="KW-0804">Transcription</keyword>
<dbReference type="InterPro" id="IPR014710">
    <property type="entry name" value="RmlC-like_jellyroll"/>
</dbReference>
<proteinExistence type="predicted"/>
<evidence type="ECO:0000256" key="2">
    <source>
        <dbReference type="ARBA" id="ARBA00023125"/>
    </source>
</evidence>
<evidence type="ECO:0000256" key="3">
    <source>
        <dbReference type="ARBA" id="ARBA00023163"/>
    </source>
</evidence>
<dbReference type="Gene3D" id="2.60.120.10">
    <property type="entry name" value="Jelly Rolls"/>
    <property type="match status" value="1"/>
</dbReference>
<dbReference type="InterPro" id="IPR000595">
    <property type="entry name" value="cNMP-bd_dom"/>
</dbReference>
<dbReference type="SMART" id="SM00100">
    <property type="entry name" value="cNMP"/>
    <property type="match status" value="1"/>
</dbReference>
<evidence type="ECO:0000313" key="5">
    <source>
        <dbReference type="EMBL" id="AWT52187.1"/>
    </source>
</evidence>
<evidence type="ECO:0000256" key="1">
    <source>
        <dbReference type="ARBA" id="ARBA00023015"/>
    </source>
</evidence>
<evidence type="ECO:0000313" key="6">
    <source>
        <dbReference type="Proteomes" id="UP000011200"/>
    </source>
</evidence>
<gene>
    <name evidence="5" type="ORF">D806_011990</name>
</gene>
<reference evidence="5 6" key="1">
    <citation type="journal article" date="2013" name="Genome Announc.">
        <title>Draft genome sequence of MKD8, a conjugal recipient Mycobacterium smegmatis strain.</title>
        <authorList>
            <person name="Gray T.A."/>
            <person name="Palumbo M.J."/>
            <person name="Derbyshire K.M."/>
        </authorList>
    </citation>
    <scope>NUCLEOTIDE SEQUENCE [LARGE SCALE GENOMIC DNA]</scope>
    <source>
        <strain evidence="5 6">MKD8</strain>
    </source>
</reference>
<organism evidence="5 6">
    <name type="scientific">Mycolicibacterium smegmatis (strain MKD8)</name>
    <name type="common">Mycobacterium smegmatis</name>
    <dbReference type="NCBI Taxonomy" id="1214915"/>
    <lineage>
        <taxon>Bacteria</taxon>
        <taxon>Bacillati</taxon>
        <taxon>Actinomycetota</taxon>
        <taxon>Actinomycetes</taxon>
        <taxon>Mycobacteriales</taxon>
        <taxon>Mycobacteriaceae</taxon>
        <taxon>Mycolicibacterium</taxon>
    </lineage>
</organism>
<accession>A0A2U9PKD5</accession>
<dbReference type="PROSITE" id="PS51063">
    <property type="entry name" value="HTH_CRP_2"/>
    <property type="match status" value="1"/>
</dbReference>
<protein>
    <submittedName>
        <fullName evidence="5">Transcriptional regulator, Crp/Fnr family protein</fullName>
    </submittedName>
</protein>